<evidence type="ECO:0000313" key="1">
    <source>
        <dbReference type="EMBL" id="JAT39386.1"/>
    </source>
</evidence>
<dbReference type="AlphaFoldDB" id="A0A1B6MTY0"/>
<organism evidence="1">
    <name type="scientific">Graphocephala atropunctata</name>
    <dbReference type="NCBI Taxonomy" id="36148"/>
    <lineage>
        <taxon>Eukaryota</taxon>
        <taxon>Metazoa</taxon>
        <taxon>Ecdysozoa</taxon>
        <taxon>Arthropoda</taxon>
        <taxon>Hexapoda</taxon>
        <taxon>Insecta</taxon>
        <taxon>Pterygota</taxon>
        <taxon>Neoptera</taxon>
        <taxon>Paraneoptera</taxon>
        <taxon>Hemiptera</taxon>
        <taxon>Auchenorrhyncha</taxon>
        <taxon>Membracoidea</taxon>
        <taxon>Cicadellidae</taxon>
        <taxon>Cicadellinae</taxon>
        <taxon>Cicadellini</taxon>
        <taxon>Graphocephala</taxon>
    </lineage>
</organism>
<protein>
    <submittedName>
        <fullName evidence="1">Uncharacterized protein</fullName>
    </submittedName>
</protein>
<accession>A0A1B6MTY0</accession>
<proteinExistence type="predicted"/>
<feature type="non-terminal residue" evidence="1">
    <location>
        <position position="121"/>
    </location>
</feature>
<name>A0A1B6MTY0_9HEMI</name>
<sequence length="121" mass="14219">KTKILDNISQYSYSNNPFISPDKCINKRKPPLFFHCFIQNWDESICGSVKQKKDIDSHDSVRLFTDTENGEVCPFEVYLKLIIKNMSTINLKEAPCFVSIMRRIFKDFDRMLGITYVLRVQ</sequence>
<reference evidence="1" key="1">
    <citation type="submission" date="2015-11" db="EMBL/GenBank/DDBJ databases">
        <title>De novo transcriptome assembly of four potential Pierce s Disease insect vectors from Arizona vineyards.</title>
        <authorList>
            <person name="Tassone E.E."/>
        </authorList>
    </citation>
    <scope>NUCLEOTIDE SEQUENCE</scope>
</reference>
<feature type="non-terminal residue" evidence="1">
    <location>
        <position position="1"/>
    </location>
</feature>
<gene>
    <name evidence="1" type="ORF">g.345</name>
</gene>
<dbReference type="EMBL" id="GEBQ01000591">
    <property type="protein sequence ID" value="JAT39386.1"/>
    <property type="molecule type" value="Transcribed_RNA"/>
</dbReference>